<dbReference type="EMBL" id="LGRX02028445">
    <property type="protein sequence ID" value="KAK3248067.1"/>
    <property type="molecule type" value="Genomic_DNA"/>
</dbReference>
<reference evidence="1 2" key="1">
    <citation type="journal article" date="2015" name="Genome Biol. Evol.">
        <title>Comparative Genomics of a Bacterivorous Green Alga Reveals Evolutionary Causalities and Consequences of Phago-Mixotrophic Mode of Nutrition.</title>
        <authorList>
            <person name="Burns J.A."/>
            <person name="Paasch A."/>
            <person name="Narechania A."/>
            <person name="Kim E."/>
        </authorList>
    </citation>
    <scope>NUCLEOTIDE SEQUENCE [LARGE SCALE GENOMIC DNA]</scope>
    <source>
        <strain evidence="1 2">PLY_AMNH</strain>
    </source>
</reference>
<name>A0AAE0C679_9CHLO</name>
<proteinExistence type="predicted"/>
<gene>
    <name evidence="1" type="ORF">CYMTET_42456</name>
</gene>
<evidence type="ECO:0000313" key="1">
    <source>
        <dbReference type="EMBL" id="KAK3248067.1"/>
    </source>
</evidence>
<evidence type="ECO:0000313" key="2">
    <source>
        <dbReference type="Proteomes" id="UP001190700"/>
    </source>
</evidence>
<keyword evidence="2" id="KW-1185">Reference proteome</keyword>
<protein>
    <submittedName>
        <fullName evidence="1">Uncharacterized protein</fullName>
    </submittedName>
</protein>
<accession>A0AAE0C679</accession>
<sequence>MDAEMVKRVVKDALGAEDADFLGNEENQNVLWTSLVKSVLRAFKQKDPPPTTLSLIWSRRHQGGQAVAFNISGQGPLGKDTMSSLPLDTDITKVDLEDIVARGIEPVGVIGMAYSWVP</sequence>
<comment type="caution">
    <text evidence="1">The sequence shown here is derived from an EMBL/GenBank/DDBJ whole genome shotgun (WGS) entry which is preliminary data.</text>
</comment>
<dbReference type="AlphaFoldDB" id="A0AAE0C679"/>
<dbReference type="Proteomes" id="UP001190700">
    <property type="component" value="Unassembled WGS sequence"/>
</dbReference>
<organism evidence="1 2">
    <name type="scientific">Cymbomonas tetramitiformis</name>
    <dbReference type="NCBI Taxonomy" id="36881"/>
    <lineage>
        <taxon>Eukaryota</taxon>
        <taxon>Viridiplantae</taxon>
        <taxon>Chlorophyta</taxon>
        <taxon>Pyramimonadophyceae</taxon>
        <taxon>Pyramimonadales</taxon>
        <taxon>Pyramimonadaceae</taxon>
        <taxon>Cymbomonas</taxon>
    </lineage>
</organism>